<evidence type="ECO:0000313" key="4">
    <source>
        <dbReference type="EMBL" id="QMU96412.1"/>
    </source>
</evidence>
<dbReference type="InterPro" id="IPR047057">
    <property type="entry name" value="MerR_fam"/>
</dbReference>
<dbReference type="CDD" id="cd01107">
    <property type="entry name" value="HTH_BmrR"/>
    <property type="match status" value="1"/>
</dbReference>
<dbReference type="Gene3D" id="3.60.40.10">
    <property type="entry name" value="PPM-type phosphatase domain"/>
    <property type="match status" value="1"/>
</dbReference>
<evidence type="ECO:0000259" key="2">
    <source>
        <dbReference type="PROSITE" id="PS50937"/>
    </source>
</evidence>
<evidence type="ECO:0000259" key="3">
    <source>
        <dbReference type="PROSITE" id="PS51746"/>
    </source>
</evidence>
<dbReference type="SUPFAM" id="SSF81606">
    <property type="entry name" value="PP2C-like"/>
    <property type="match status" value="1"/>
</dbReference>
<dbReference type="PROSITE" id="PS51746">
    <property type="entry name" value="PPM_2"/>
    <property type="match status" value="1"/>
</dbReference>
<dbReference type="PANTHER" id="PTHR30204:SF97">
    <property type="entry name" value="MERR FAMILY REGULATORY PROTEIN"/>
    <property type="match status" value="1"/>
</dbReference>
<dbReference type="InterPro" id="IPR036457">
    <property type="entry name" value="PPM-type-like_dom_sf"/>
</dbReference>
<dbReference type="GO" id="GO:0003677">
    <property type="term" value="F:DNA binding"/>
    <property type="evidence" value="ECO:0007669"/>
    <property type="project" value="UniProtKB-KW"/>
</dbReference>
<dbReference type="InterPro" id="IPR000551">
    <property type="entry name" value="MerR-type_HTH_dom"/>
</dbReference>
<feature type="domain" description="HTH merR-type" evidence="2">
    <location>
        <begin position="10"/>
        <end position="80"/>
    </location>
</feature>
<proteinExistence type="predicted"/>
<name>A0A7D7WCV1_9MICO</name>
<dbReference type="PANTHER" id="PTHR30204">
    <property type="entry name" value="REDOX-CYCLING DRUG-SENSING TRANSCRIPTIONAL ACTIVATOR SOXR"/>
    <property type="match status" value="1"/>
</dbReference>
<dbReference type="Proteomes" id="UP000515708">
    <property type="component" value="Chromosome"/>
</dbReference>
<dbReference type="Gene3D" id="1.10.1660.10">
    <property type="match status" value="1"/>
</dbReference>
<dbReference type="CDD" id="cd00143">
    <property type="entry name" value="PP2Cc"/>
    <property type="match status" value="1"/>
</dbReference>
<protein>
    <submittedName>
        <fullName evidence="4">MerR family transcriptional regulator</fullName>
    </submittedName>
</protein>
<organism evidence="4 5">
    <name type="scientific">Microbacterium esteraromaticum</name>
    <dbReference type="NCBI Taxonomy" id="57043"/>
    <lineage>
        <taxon>Bacteria</taxon>
        <taxon>Bacillati</taxon>
        <taxon>Actinomycetota</taxon>
        <taxon>Actinomycetes</taxon>
        <taxon>Micrococcales</taxon>
        <taxon>Microbacteriaceae</taxon>
        <taxon>Microbacterium</taxon>
    </lineage>
</organism>
<evidence type="ECO:0000256" key="1">
    <source>
        <dbReference type="ARBA" id="ARBA00023125"/>
    </source>
</evidence>
<dbReference type="InterPro" id="IPR001932">
    <property type="entry name" value="PPM-type_phosphatase-like_dom"/>
</dbReference>
<dbReference type="InterPro" id="IPR009061">
    <property type="entry name" value="DNA-bd_dom_put_sf"/>
</dbReference>
<keyword evidence="1" id="KW-0238">DNA-binding</keyword>
<dbReference type="Pfam" id="PF13411">
    <property type="entry name" value="MerR_1"/>
    <property type="match status" value="1"/>
</dbReference>
<feature type="domain" description="PPM-type phosphatase" evidence="3">
    <location>
        <begin position="128"/>
        <end position="344"/>
    </location>
</feature>
<dbReference type="SUPFAM" id="SSF46955">
    <property type="entry name" value="Putative DNA-binding domain"/>
    <property type="match status" value="1"/>
</dbReference>
<accession>A0A7D7WCV1</accession>
<reference evidence="4 5" key="1">
    <citation type="journal article" date="2020" name="Front. Microbiol.">
        <title>Design of Bacterial Strain-Specific qPCR Assays Using NGS Data and Publicly Available Resources and Its Application to Track Biocontrol Strains.</title>
        <authorList>
            <person name="Hernandez I."/>
            <person name="Sant C."/>
            <person name="Martinez R."/>
            <person name="Fernandez C."/>
        </authorList>
    </citation>
    <scope>NUCLEOTIDE SEQUENCE [LARGE SCALE GENOMIC DNA]</scope>
    <source>
        <strain evidence="4 5">B24</strain>
    </source>
</reference>
<dbReference type="Pfam" id="PF13672">
    <property type="entry name" value="PP2C_2"/>
    <property type="match status" value="1"/>
</dbReference>
<dbReference type="PROSITE" id="PS00552">
    <property type="entry name" value="HTH_MERR_1"/>
    <property type="match status" value="1"/>
</dbReference>
<dbReference type="EMBL" id="CP043732">
    <property type="protein sequence ID" value="QMU96412.1"/>
    <property type="molecule type" value="Genomic_DNA"/>
</dbReference>
<sequence>MSGMMERMHLMSIGEFAREAGLTPKALRIYDDLQLLRPAEVDQSSGYRYYASDQLDAARLIAALRRIGMPLARIRVALEPRPGAAAEEVTAFWRQTEADARSRRMQVSALIADLRSKESTMTSTRTFRTRVAHALGQGARDAQLDAVHVGDIQWAVADGFGGTPSVSSRFVGMLAAEPQPIGDEQWDALAAACASGLDGEEKGSTFTALALRGDIATVAHLGDSRAWLLRDGSLRRLTSDHTEVAALVEDGRLTDEEARLHPRRAVLNRALAAGLPSDPDVTGVTVQAGDRLVLTTDGVHALLSDDALVALLSAETAASAVERVVDAVRGAGEPDNHAIIAVDILS</sequence>
<evidence type="ECO:0000313" key="5">
    <source>
        <dbReference type="Proteomes" id="UP000515708"/>
    </source>
</evidence>
<dbReference type="PROSITE" id="PS50937">
    <property type="entry name" value="HTH_MERR_2"/>
    <property type="match status" value="1"/>
</dbReference>
<dbReference type="AlphaFoldDB" id="A0A7D7WCV1"/>
<dbReference type="GO" id="GO:0003700">
    <property type="term" value="F:DNA-binding transcription factor activity"/>
    <property type="evidence" value="ECO:0007669"/>
    <property type="project" value="InterPro"/>
</dbReference>
<dbReference type="SMART" id="SM00422">
    <property type="entry name" value="HTH_MERR"/>
    <property type="match status" value="1"/>
</dbReference>
<dbReference type="SMART" id="SM00332">
    <property type="entry name" value="PP2Cc"/>
    <property type="match status" value="1"/>
</dbReference>
<dbReference type="SMART" id="SM00331">
    <property type="entry name" value="PP2C_SIG"/>
    <property type="match status" value="1"/>
</dbReference>
<gene>
    <name evidence="4" type="ORF">FVO59_03690</name>
</gene>